<dbReference type="OMA" id="WALSANT"/>
<feature type="binding site" description="axial binding residue" evidence="8">
    <location>
        <position position="297"/>
    </location>
    <ligand>
        <name>heme</name>
        <dbReference type="ChEBI" id="CHEBI:30413"/>
    </ligand>
    <ligandPart>
        <name>Fe</name>
        <dbReference type="ChEBI" id="CHEBI:18248"/>
    </ligandPart>
</feature>
<keyword evidence="9" id="KW-0812">Transmembrane</keyword>
<evidence type="ECO:0000313" key="11">
    <source>
        <dbReference type="Proteomes" id="UP000001745"/>
    </source>
</evidence>
<evidence type="ECO:0000256" key="5">
    <source>
        <dbReference type="ARBA" id="ARBA00023002"/>
    </source>
</evidence>
<accession>B8MP11</accession>
<dbReference type="PhylomeDB" id="B8MP11"/>
<evidence type="ECO:0000256" key="6">
    <source>
        <dbReference type="ARBA" id="ARBA00023004"/>
    </source>
</evidence>
<dbReference type="InterPro" id="IPR050529">
    <property type="entry name" value="CYP450_sterol_14alpha_dmase"/>
</dbReference>
<dbReference type="GO" id="GO:0005506">
    <property type="term" value="F:iron ion binding"/>
    <property type="evidence" value="ECO:0007669"/>
    <property type="project" value="InterPro"/>
</dbReference>
<dbReference type="VEuPathDB" id="FungiDB:TSTA_104640"/>
<reference evidence="11" key="1">
    <citation type="journal article" date="2015" name="Genome Announc.">
        <title>Genome sequence of the AIDS-associated pathogen Penicillium marneffei (ATCC18224) and its near taxonomic relative Talaromyces stipitatus (ATCC10500).</title>
        <authorList>
            <person name="Nierman W.C."/>
            <person name="Fedorova-Abrams N.D."/>
            <person name="Andrianopoulos A."/>
        </authorList>
    </citation>
    <scope>NUCLEOTIDE SEQUENCE [LARGE SCALE GENOMIC DNA]</scope>
    <source>
        <strain evidence="11">ATCC 10500 / CBS 375.48 / QM 6759 / NRRL 1006</strain>
    </source>
</reference>
<evidence type="ECO:0000256" key="4">
    <source>
        <dbReference type="ARBA" id="ARBA00022723"/>
    </source>
</evidence>
<keyword evidence="5" id="KW-0560">Oxidoreductase</keyword>
<evidence type="ECO:0000256" key="9">
    <source>
        <dbReference type="SAM" id="Phobius"/>
    </source>
</evidence>
<keyword evidence="3 8" id="KW-0349">Heme</keyword>
<dbReference type="SUPFAM" id="SSF48264">
    <property type="entry name" value="Cytochrome P450"/>
    <property type="match status" value="1"/>
</dbReference>
<keyword evidence="6 8" id="KW-0408">Iron</keyword>
<dbReference type="InterPro" id="IPR002403">
    <property type="entry name" value="Cyt_P450_E_grp-IV"/>
</dbReference>
<evidence type="ECO:0000256" key="8">
    <source>
        <dbReference type="PIRSR" id="PIRSR602403-1"/>
    </source>
</evidence>
<protein>
    <submittedName>
        <fullName evidence="10">Cytochrome P450, putative</fullName>
    </submittedName>
</protein>
<dbReference type="Proteomes" id="UP000001745">
    <property type="component" value="Unassembled WGS sequence"/>
</dbReference>
<dbReference type="GO" id="GO:0008395">
    <property type="term" value="F:steroid hydroxylase activity"/>
    <property type="evidence" value="ECO:0007669"/>
    <property type="project" value="TreeGrafter"/>
</dbReference>
<keyword evidence="9" id="KW-0472">Membrane</keyword>
<sequence length="359" mass="41183">MGRSIPISQQSPTTTSISLHKTLQKIVFDTSCFTFFGNRVHQICPDIWSHWNSFNEAAYIGVRSNASFYVRPWTLRGRRLMLETFDTWCNTELEPWDETDGVWNEKWGIKLNWEREKMARDHKMTLRGRSCVQVSFLWVIITNAAPMLTWLVTALLTHPELLQKFRSIAEHYISYSGNGSSRDIKFDLPRFCVEPFIQGVWKEALRLGVTSASARVVTRDSEIEGYIVKKGSVLLLPTRNMHFEERVFHHPYEFNPWRWVLLDEDSSSPSGFGQVSPEQLKRQNNSLRPFGGGTGICSGRFIAEQEIMMTAAILLHLFDIEFEQGQSIPSPNLNPQGLAAMYPLVDPKVIVSGRKTPRL</sequence>
<dbReference type="HOGENOM" id="CLU_018012_3_1_1"/>
<dbReference type="GeneID" id="8103235"/>
<dbReference type="InterPro" id="IPR036396">
    <property type="entry name" value="Cyt_P450_sf"/>
</dbReference>
<keyword evidence="9" id="KW-1133">Transmembrane helix</keyword>
<dbReference type="Pfam" id="PF00067">
    <property type="entry name" value="p450"/>
    <property type="match status" value="1"/>
</dbReference>
<dbReference type="PRINTS" id="PR00465">
    <property type="entry name" value="EP450IV"/>
</dbReference>
<evidence type="ECO:0000256" key="2">
    <source>
        <dbReference type="ARBA" id="ARBA00010617"/>
    </source>
</evidence>
<proteinExistence type="inferred from homology"/>
<dbReference type="GO" id="GO:0020037">
    <property type="term" value="F:heme binding"/>
    <property type="evidence" value="ECO:0007669"/>
    <property type="project" value="InterPro"/>
</dbReference>
<dbReference type="PANTHER" id="PTHR24304:SF2">
    <property type="entry name" value="24-HYDROXYCHOLESTEROL 7-ALPHA-HYDROXYLASE"/>
    <property type="match status" value="1"/>
</dbReference>
<dbReference type="EMBL" id="EQ962658">
    <property type="protein sequence ID" value="EED14250.1"/>
    <property type="molecule type" value="Genomic_DNA"/>
</dbReference>
<dbReference type="PANTHER" id="PTHR24304">
    <property type="entry name" value="CYTOCHROME P450 FAMILY 7"/>
    <property type="match status" value="1"/>
</dbReference>
<dbReference type="STRING" id="441959.B8MP11"/>
<feature type="transmembrane region" description="Helical" evidence="9">
    <location>
        <begin position="136"/>
        <end position="156"/>
    </location>
</feature>
<evidence type="ECO:0000256" key="3">
    <source>
        <dbReference type="ARBA" id="ARBA00022617"/>
    </source>
</evidence>
<evidence type="ECO:0000256" key="7">
    <source>
        <dbReference type="ARBA" id="ARBA00023033"/>
    </source>
</evidence>
<dbReference type="OrthoDB" id="1470350at2759"/>
<name>B8MP11_TALSN</name>
<dbReference type="RefSeq" id="XP_002486488.1">
    <property type="nucleotide sequence ID" value="XM_002486443.1"/>
</dbReference>
<keyword evidence="7" id="KW-0503">Monooxygenase</keyword>
<dbReference type="GO" id="GO:0016705">
    <property type="term" value="F:oxidoreductase activity, acting on paired donors, with incorporation or reduction of molecular oxygen"/>
    <property type="evidence" value="ECO:0007669"/>
    <property type="project" value="InterPro"/>
</dbReference>
<dbReference type="InParanoid" id="B8MP11"/>
<keyword evidence="11" id="KW-1185">Reference proteome</keyword>
<keyword evidence="4 8" id="KW-0479">Metal-binding</keyword>
<evidence type="ECO:0000313" key="10">
    <source>
        <dbReference type="EMBL" id="EED14250.1"/>
    </source>
</evidence>
<dbReference type="Gene3D" id="1.10.630.10">
    <property type="entry name" value="Cytochrome P450"/>
    <property type="match status" value="1"/>
</dbReference>
<comment type="similarity">
    <text evidence="2">Belongs to the cytochrome P450 family.</text>
</comment>
<comment type="cofactor">
    <cofactor evidence="1 8">
        <name>heme</name>
        <dbReference type="ChEBI" id="CHEBI:30413"/>
    </cofactor>
</comment>
<dbReference type="eggNOG" id="KOG0684">
    <property type="taxonomic scope" value="Eukaryota"/>
</dbReference>
<gene>
    <name evidence="10" type="ORF">TSTA_104640</name>
</gene>
<evidence type="ECO:0000256" key="1">
    <source>
        <dbReference type="ARBA" id="ARBA00001971"/>
    </source>
</evidence>
<dbReference type="AlphaFoldDB" id="B8MP11"/>
<dbReference type="InterPro" id="IPR001128">
    <property type="entry name" value="Cyt_P450"/>
</dbReference>
<organism evidence="10 11">
    <name type="scientific">Talaromyces stipitatus (strain ATCC 10500 / CBS 375.48 / QM 6759 / NRRL 1006)</name>
    <name type="common">Penicillium stipitatum</name>
    <dbReference type="NCBI Taxonomy" id="441959"/>
    <lineage>
        <taxon>Eukaryota</taxon>
        <taxon>Fungi</taxon>
        <taxon>Dikarya</taxon>
        <taxon>Ascomycota</taxon>
        <taxon>Pezizomycotina</taxon>
        <taxon>Eurotiomycetes</taxon>
        <taxon>Eurotiomycetidae</taxon>
        <taxon>Eurotiales</taxon>
        <taxon>Trichocomaceae</taxon>
        <taxon>Talaromyces</taxon>
        <taxon>Talaromyces sect. Talaromyces</taxon>
    </lineage>
</organism>